<evidence type="ECO:0000313" key="4">
    <source>
        <dbReference type="Proteomes" id="UP000243723"/>
    </source>
</evidence>
<feature type="region of interest" description="Disordered" evidence="1">
    <location>
        <begin position="15"/>
        <end position="217"/>
    </location>
</feature>
<comment type="caution">
    <text evidence="3">The sequence shown here is derived from an EMBL/GenBank/DDBJ whole genome shotgun (WGS) entry which is preliminary data.</text>
</comment>
<gene>
    <name evidence="3" type="ORF">B9Z65_2195</name>
</gene>
<organism evidence="3 4">
    <name type="scientific">Elsinoe australis</name>
    <dbReference type="NCBI Taxonomy" id="40998"/>
    <lineage>
        <taxon>Eukaryota</taxon>
        <taxon>Fungi</taxon>
        <taxon>Dikarya</taxon>
        <taxon>Ascomycota</taxon>
        <taxon>Pezizomycotina</taxon>
        <taxon>Dothideomycetes</taxon>
        <taxon>Dothideomycetidae</taxon>
        <taxon>Myriangiales</taxon>
        <taxon>Elsinoaceae</taxon>
        <taxon>Elsinoe</taxon>
    </lineage>
</organism>
<evidence type="ECO:0000313" key="3">
    <source>
        <dbReference type="EMBL" id="PSK37453.1"/>
    </source>
</evidence>
<evidence type="ECO:0000256" key="2">
    <source>
        <dbReference type="SAM" id="SignalP"/>
    </source>
</evidence>
<sequence>MKTTSIIAALTLAGITSAVPTHVRRSNPSSSGNSSPLPNVGSGSLPYGFPRPPTSQNLGGSDAQSAGRAPSSISSRPGTGASSQPSYSTRPSTVSTQSSVQEIQGGAPPPPPPGGAGNTQSRWSSSSSSGAGDPQSRWSSSTSSGGSAGEGPSRRPGGPSPPSSGPATPRGATFLNSPGGSSPGQPSPQGGRQGTSWYSSSSGSSGGTSGRSRGSRS</sequence>
<feature type="compositionally biased region" description="Low complexity" evidence="1">
    <location>
        <begin position="139"/>
        <end position="157"/>
    </location>
</feature>
<keyword evidence="2" id="KW-0732">Signal</keyword>
<reference evidence="3 4" key="1">
    <citation type="submission" date="2017-05" db="EMBL/GenBank/DDBJ databases">
        <title>Draft genome sequence of Elsinoe australis.</title>
        <authorList>
            <person name="Cheng Q."/>
        </authorList>
    </citation>
    <scope>NUCLEOTIDE SEQUENCE [LARGE SCALE GENOMIC DNA]</scope>
    <source>
        <strain evidence="3 4">NL1</strain>
    </source>
</reference>
<proteinExistence type="predicted"/>
<feature type="compositionally biased region" description="Low complexity" evidence="1">
    <location>
        <begin position="26"/>
        <end position="46"/>
    </location>
</feature>
<protein>
    <submittedName>
        <fullName evidence="3">Uncharacterized protein</fullName>
    </submittedName>
</protein>
<feature type="chain" id="PRO_5015161203" evidence="2">
    <location>
        <begin position="19"/>
        <end position="217"/>
    </location>
</feature>
<feature type="compositionally biased region" description="Low complexity" evidence="1">
    <location>
        <begin position="165"/>
        <end position="203"/>
    </location>
</feature>
<feature type="compositionally biased region" description="Polar residues" evidence="1">
    <location>
        <begin position="71"/>
        <end position="102"/>
    </location>
</feature>
<feature type="signal peptide" evidence="2">
    <location>
        <begin position="1"/>
        <end position="18"/>
    </location>
</feature>
<keyword evidence="4" id="KW-1185">Reference proteome</keyword>
<accession>A0A2P7YNA7</accession>
<evidence type="ECO:0000256" key="1">
    <source>
        <dbReference type="SAM" id="MobiDB-lite"/>
    </source>
</evidence>
<dbReference type="Proteomes" id="UP000243723">
    <property type="component" value="Unassembled WGS sequence"/>
</dbReference>
<feature type="compositionally biased region" description="Polar residues" evidence="1">
    <location>
        <begin position="54"/>
        <end position="64"/>
    </location>
</feature>
<dbReference type="AlphaFoldDB" id="A0A2P7YNA7"/>
<dbReference type="EMBL" id="NHZQ01000412">
    <property type="protein sequence ID" value="PSK37453.1"/>
    <property type="molecule type" value="Genomic_DNA"/>
</dbReference>
<name>A0A2P7YNA7_9PEZI</name>